<evidence type="ECO:0000256" key="4">
    <source>
        <dbReference type="ARBA" id="ARBA00022552"/>
    </source>
</evidence>
<dbReference type="STRING" id="6689.A0A423SKU1"/>
<evidence type="ECO:0000256" key="6">
    <source>
        <dbReference type="SAM" id="MobiDB-lite"/>
    </source>
</evidence>
<comment type="subcellular location">
    <subcellularLocation>
        <location evidence="1">Nucleus</location>
        <location evidence="1">Nucleolus</location>
    </subcellularLocation>
</comment>
<gene>
    <name evidence="7" type="ORF">C7M84_017185</name>
</gene>
<reference evidence="7 8" key="1">
    <citation type="submission" date="2018-04" db="EMBL/GenBank/DDBJ databases">
        <authorList>
            <person name="Zhang X."/>
            <person name="Yuan J."/>
            <person name="Li F."/>
            <person name="Xiang J."/>
        </authorList>
    </citation>
    <scope>NUCLEOTIDE SEQUENCE [LARGE SCALE GENOMIC DNA]</scope>
    <source>
        <tissue evidence="7">Muscle</tissue>
    </source>
</reference>
<feature type="compositionally biased region" description="Basic residues" evidence="6">
    <location>
        <begin position="34"/>
        <end position="48"/>
    </location>
</feature>
<dbReference type="OrthoDB" id="29058at2759"/>
<keyword evidence="8" id="KW-1185">Reference proteome</keyword>
<evidence type="ECO:0000313" key="8">
    <source>
        <dbReference type="Proteomes" id="UP000283509"/>
    </source>
</evidence>
<dbReference type="PANTHER" id="PTHR12838">
    <property type="entry name" value="U3 SMALL NUCLEOLAR RNA-ASSOCIATED PROTEIN 11"/>
    <property type="match status" value="1"/>
</dbReference>
<comment type="similarity">
    <text evidence="2">Belongs to the UTP11 family.</text>
</comment>
<dbReference type="AlphaFoldDB" id="A0A423SKU1"/>
<evidence type="ECO:0000256" key="3">
    <source>
        <dbReference type="ARBA" id="ARBA00020121"/>
    </source>
</evidence>
<accession>A0A423SKU1</accession>
<dbReference type="PANTHER" id="PTHR12838:SF0">
    <property type="entry name" value="U3 SMALL NUCLEOLAR RNA-ASSOCIATED PROTEIN 11-RELATED"/>
    <property type="match status" value="1"/>
</dbReference>
<evidence type="ECO:0000256" key="2">
    <source>
        <dbReference type="ARBA" id="ARBA00008105"/>
    </source>
</evidence>
<dbReference type="GO" id="GO:0006364">
    <property type="term" value="P:rRNA processing"/>
    <property type="evidence" value="ECO:0007669"/>
    <property type="project" value="UniProtKB-KW"/>
</dbReference>
<name>A0A423SKU1_PENVA</name>
<evidence type="ECO:0000313" key="7">
    <source>
        <dbReference type="EMBL" id="ROT64868.1"/>
    </source>
</evidence>
<dbReference type="Proteomes" id="UP000283509">
    <property type="component" value="Unassembled WGS sequence"/>
</dbReference>
<keyword evidence="5" id="KW-0539">Nucleus</keyword>
<feature type="region of interest" description="Disordered" evidence="6">
    <location>
        <begin position="1"/>
        <end position="48"/>
    </location>
</feature>
<keyword evidence="4" id="KW-0698">rRNA processing</keyword>
<proteinExistence type="inferred from homology"/>
<protein>
    <recommendedName>
        <fullName evidence="3">Probable U3 small nucleolar RNA-associated protein 11</fullName>
    </recommendedName>
</protein>
<evidence type="ECO:0000256" key="1">
    <source>
        <dbReference type="ARBA" id="ARBA00004604"/>
    </source>
</evidence>
<feature type="compositionally biased region" description="Basic and acidic residues" evidence="6">
    <location>
        <begin position="10"/>
        <end position="19"/>
    </location>
</feature>
<dbReference type="EMBL" id="QCYY01003175">
    <property type="protein sequence ID" value="ROT64868.1"/>
    <property type="molecule type" value="Genomic_DNA"/>
</dbReference>
<dbReference type="Pfam" id="PF03998">
    <property type="entry name" value="Utp11"/>
    <property type="match status" value="1"/>
</dbReference>
<sequence>MSSLRNAVKTQREHRERHQPQSRQHLGALEKKKDYKKRAKDQNRKKNALKLLTKKALNKNPDEFHYHMVNSELKDGVHYERVKDEELAVGHVRQDLTYITHRRTIERKKIEKLKAQLHLLETDSEKPKNSHVLFVDDEKEGSYVCVGRRGHRWHDIMQWL</sequence>
<evidence type="ECO:0000256" key="5">
    <source>
        <dbReference type="ARBA" id="ARBA00023242"/>
    </source>
</evidence>
<comment type="caution">
    <text evidence="7">The sequence shown here is derived from an EMBL/GenBank/DDBJ whole genome shotgun (WGS) entry which is preliminary data.</text>
</comment>
<reference evidence="7 8" key="2">
    <citation type="submission" date="2019-01" db="EMBL/GenBank/DDBJ databases">
        <title>The decoding of complex shrimp genome reveals the adaptation for benthos swimmer, frequently molting mechanism and breeding impact on genome.</title>
        <authorList>
            <person name="Sun Y."/>
            <person name="Gao Y."/>
            <person name="Yu Y."/>
        </authorList>
    </citation>
    <scope>NUCLEOTIDE SEQUENCE [LARGE SCALE GENOMIC DNA]</scope>
    <source>
        <tissue evidence="7">Muscle</tissue>
    </source>
</reference>
<dbReference type="InterPro" id="IPR007144">
    <property type="entry name" value="SSU_processome_Utp11"/>
</dbReference>
<dbReference type="GO" id="GO:0032040">
    <property type="term" value="C:small-subunit processome"/>
    <property type="evidence" value="ECO:0007669"/>
    <property type="project" value="InterPro"/>
</dbReference>
<organism evidence="7 8">
    <name type="scientific">Penaeus vannamei</name>
    <name type="common">Whiteleg shrimp</name>
    <name type="synonym">Litopenaeus vannamei</name>
    <dbReference type="NCBI Taxonomy" id="6689"/>
    <lineage>
        <taxon>Eukaryota</taxon>
        <taxon>Metazoa</taxon>
        <taxon>Ecdysozoa</taxon>
        <taxon>Arthropoda</taxon>
        <taxon>Crustacea</taxon>
        <taxon>Multicrustacea</taxon>
        <taxon>Malacostraca</taxon>
        <taxon>Eumalacostraca</taxon>
        <taxon>Eucarida</taxon>
        <taxon>Decapoda</taxon>
        <taxon>Dendrobranchiata</taxon>
        <taxon>Penaeoidea</taxon>
        <taxon>Penaeidae</taxon>
        <taxon>Penaeus</taxon>
    </lineage>
</organism>